<reference evidence="5 6" key="1">
    <citation type="submission" date="2014-12" db="EMBL/GenBank/DDBJ databases">
        <title>Genome sequencing of Alteromonas marina AD001.</title>
        <authorList>
            <person name="Adrian T.G.S."/>
            <person name="Chan K.G."/>
        </authorList>
    </citation>
    <scope>NUCLEOTIDE SEQUENCE [LARGE SCALE GENOMIC DNA]</scope>
    <source>
        <strain evidence="5 6">AD001</strain>
    </source>
</reference>
<feature type="region of interest" description="Disordered" evidence="3">
    <location>
        <begin position="1"/>
        <end position="26"/>
    </location>
</feature>
<comment type="caution">
    <text evidence="5">The sequence shown here is derived from an EMBL/GenBank/DDBJ whole genome shotgun (WGS) entry which is preliminary data.</text>
</comment>
<dbReference type="InterPro" id="IPR036641">
    <property type="entry name" value="HPT_dom_sf"/>
</dbReference>
<name>A0A0B3YUJ3_9ALTE</name>
<keyword evidence="6" id="KW-1185">Reference proteome</keyword>
<comment type="caution">
    <text evidence="2">Lacks conserved residue(s) required for the propagation of feature annotation.</text>
</comment>
<dbReference type="EMBL" id="JWLW01000067">
    <property type="protein sequence ID" value="KHT44161.1"/>
    <property type="molecule type" value="Genomic_DNA"/>
</dbReference>
<dbReference type="Gene3D" id="1.20.120.160">
    <property type="entry name" value="HPT domain"/>
    <property type="match status" value="1"/>
</dbReference>
<proteinExistence type="predicted"/>
<evidence type="ECO:0000313" key="5">
    <source>
        <dbReference type="EMBL" id="KHT44161.1"/>
    </source>
</evidence>
<evidence type="ECO:0000259" key="4">
    <source>
        <dbReference type="PROSITE" id="PS50894"/>
    </source>
</evidence>
<dbReference type="GO" id="GO:0004672">
    <property type="term" value="F:protein kinase activity"/>
    <property type="evidence" value="ECO:0007669"/>
    <property type="project" value="UniProtKB-ARBA"/>
</dbReference>
<keyword evidence="1" id="KW-0902">Two-component regulatory system</keyword>
<dbReference type="RefSeq" id="WP_039223868.1">
    <property type="nucleotide sequence ID" value="NZ_JWLW01000067.1"/>
</dbReference>
<evidence type="ECO:0000256" key="1">
    <source>
        <dbReference type="ARBA" id="ARBA00023012"/>
    </source>
</evidence>
<gene>
    <name evidence="5" type="ORF">RJ41_18190</name>
</gene>
<evidence type="ECO:0000256" key="2">
    <source>
        <dbReference type="PROSITE-ProRule" id="PRU00110"/>
    </source>
</evidence>
<organism evidence="5 6">
    <name type="scientific">Alteromonas marina</name>
    <dbReference type="NCBI Taxonomy" id="203795"/>
    <lineage>
        <taxon>Bacteria</taxon>
        <taxon>Pseudomonadati</taxon>
        <taxon>Pseudomonadota</taxon>
        <taxon>Gammaproteobacteria</taxon>
        <taxon>Alteromonadales</taxon>
        <taxon>Alteromonadaceae</taxon>
        <taxon>Alteromonas/Salinimonas group</taxon>
        <taxon>Alteromonas</taxon>
    </lineage>
</organism>
<protein>
    <recommendedName>
        <fullName evidence="4">HPt domain-containing protein</fullName>
    </recommendedName>
</protein>
<feature type="domain" description="HPt" evidence="4">
    <location>
        <begin position="46"/>
        <end position="139"/>
    </location>
</feature>
<sequence length="139" mass="15630">MSDDVLANAEPSELSAKPEKEPNQRLNALSDEYWQKDDAIERIMGDKALFTRVCDLYSQNAPEKFKLLEKAVEGQDFTQVQVLSLKLKGMSADIGAVQLQKEFEALWELSKVADWVKVKAQLPSIGDDLNTFLELLEVA</sequence>
<dbReference type="AlphaFoldDB" id="A0A0B3YUJ3"/>
<evidence type="ECO:0000313" key="6">
    <source>
        <dbReference type="Proteomes" id="UP000031197"/>
    </source>
</evidence>
<dbReference type="PROSITE" id="PS50894">
    <property type="entry name" value="HPT"/>
    <property type="match status" value="1"/>
</dbReference>
<evidence type="ECO:0000256" key="3">
    <source>
        <dbReference type="SAM" id="MobiDB-lite"/>
    </source>
</evidence>
<accession>A0A0B3YUJ3</accession>
<dbReference type="Proteomes" id="UP000031197">
    <property type="component" value="Unassembled WGS sequence"/>
</dbReference>
<dbReference type="InterPro" id="IPR008207">
    <property type="entry name" value="Sig_transdc_His_kin_Hpt_dom"/>
</dbReference>
<dbReference type="SUPFAM" id="SSF47226">
    <property type="entry name" value="Histidine-containing phosphotransfer domain, HPT domain"/>
    <property type="match status" value="1"/>
</dbReference>
<dbReference type="GO" id="GO:0000160">
    <property type="term" value="P:phosphorelay signal transduction system"/>
    <property type="evidence" value="ECO:0007669"/>
    <property type="project" value="UniProtKB-KW"/>
</dbReference>